<comment type="caution">
    <text evidence="1">The sequence shown here is derived from an EMBL/GenBank/DDBJ whole genome shotgun (WGS) entry which is preliminary data.</text>
</comment>
<gene>
    <name evidence="1" type="ORF">A9W98_14830</name>
</gene>
<name>A0A1A6BJQ3_MYCGO</name>
<dbReference type="EMBL" id="MAEM01000186">
    <property type="protein sequence ID" value="OBS02449.1"/>
    <property type="molecule type" value="Genomic_DNA"/>
</dbReference>
<accession>A0A1A6BJQ3</accession>
<proteinExistence type="predicted"/>
<evidence type="ECO:0000313" key="2">
    <source>
        <dbReference type="Proteomes" id="UP000093757"/>
    </source>
</evidence>
<dbReference type="Proteomes" id="UP000093757">
    <property type="component" value="Unassembled WGS sequence"/>
</dbReference>
<sequence length="63" mass="7154">MRVIRRDYAEGHCSQDVLANRYGVSQRLISGIVRRETWIHVADDELLAAWKRGAPDIVSAANF</sequence>
<reference evidence="1 2" key="1">
    <citation type="submission" date="2016-06" db="EMBL/GenBank/DDBJ databases">
        <authorList>
            <person name="Kjaerup R.B."/>
            <person name="Dalgaard T.S."/>
            <person name="Juul-Madsen H.R."/>
        </authorList>
    </citation>
    <scope>NUCLEOTIDE SEQUENCE [LARGE SCALE GENOMIC DNA]</scope>
    <source>
        <strain evidence="1 2">1245752.6</strain>
    </source>
</reference>
<evidence type="ECO:0000313" key="1">
    <source>
        <dbReference type="EMBL" id="OBS02449.1"/>
    </source>
</evidence>
<protein>
    <recommendedName>
        <fullName evidence="3">XRE family transcriptional regulator</fullName>
    </recommendedName>
</protein>
<evidence type="ECO:0008006" key="3">
    <source>
        <dbReference type="Google" id="ProtNLM"/>
    </source>
</evidence>
<dbReference type="AlphaFoldDB" id="A0A1A6BJQ3"/>
<organism evidence="1 2">
    <name type="scientific">Mycobacterium gordonae</name>
    <dbReference type="NCBI Taxonomy" id="1778"/>
    <lineage>
        <taxon>Bacteria</taxon>
        <taxon>Bacillati</taxon>
        <taxon>Actinomycetota</taxon>
        <taxon>Actinomycetes</taxon>
        <taxon>Mycobacteriales</taxon>
        <taxon>Mycobacteriaceae</taxon>
        <taxon>Mycobacterium</taxon>
    </lineage>
</organism>